<dbReference type="EMBL" id="NPBS01000323">
    <property type="protein sequence ID" value="PAF19775.1"/>
    <property type="molecule type" value="Genomic_DNA"/>
</dbReference>
<comment type="caution">
    <text evidence="1">The sequence shown here is derived from an EMBL/GenBank/DDBJ whole genome shotgun (WGS) entry which is preliminary data.</text>
</comment>
<sequence length="105" mass="12258">KDNTIRYKSNRYSVPLGTYQTNSENLVLIEVKGREQQTLVIRKQAEGEIIAEHDISVEKGKLIQNRNHTRDRSKGIEEFKQRLISSFEDQKQAAAYFDKISKEYP</sequence>
<reference evidence="1 2" key="1">
    <citation type="submission" date="2017-07" db="EMBL/GenBank/DDBJ databases">
        <title>Isolation and whole genome analysis of endospore-forming bacteria from heroin.</title>
        <authorList>
            <person name="Kalinowski J."/>
            <person name="Ahrens B."/>
            <person name="Al-Dilaimi A."/>
            <person name="Winkler A."/>
            <person name="Wibberg D."/>
            <person name="Schleenbecker U."/>
            <person name="Ruckert C."/>
            <person name="Wolfel R."/>
            <person name="Grass G."/>
        </authorList>
    </citation>
    <scope>NUCLEOTIDE SEQUENCE [LARGE SCALE GENOMIC DNA]</scope>
    <source>
        <strain evidence="1 2">7523-2</strain>
    </source>
</reference>
<organism evidence="1 2">
    <name type="scientific">Shouchella clausii</name>
    <name type="common">Alkalihalobacillus clausii</name>
    <dbReference type="NCBI Taxonomy" id="79880"/>
    <lineage>
        <taxon>Bacteria</taxon>
        <taxon>Bacillati</taxon>
        <taxon>Bacillota</taxon>
        <taxon>Bacilli</taxon>
        <taxon>Bacillales</taxon>
        <taxon>Bacillaceae</taxon>
        <taxon>Shouchella</taxon>
    </lineage>
</organism>
<proteinExistence type="predicted"/>
<dbReference type="Proteomes" id="UP000216133">
    <property type="component" value="Unassembled WGS sequence"/>
</dbReference>
<dbReference type="AlphaFoldDB" id="A0A268RHS2"/>
<feature type="non-terminal residue" evidence="1">
    <location>
        <position position="1"/>
    </location>
</feature>
<gene>
    <name evidence="1" type="ORF">CHH61_23335</name>
</gene>
<name>A0A268RHS2_SHOCL</name>
<feature type="non-terminal residue" evidence="1">
    <location>
        <position position="105"/>
    </location>
</feature>
<evidence type="ECO:0000313" key="1">
    <source>
        <dbReference type="EMBL" id="PAF19775.1"/>
    </source>
</evidence>
<accession>A0A268RHS2</accession>
<protein>
    <submittedName>
        <fullName evidence="1">IS21 family transposase</fullName>
    </submittedName>
</protein>
<evidence type="ECO:0000313" key="2">
    <source>
        <dbReference type="Proteomes" id="UP000216133"/>
    </source>
</evidence>